<dbReference type="SUPFAM" id="SSF81891">
    <property type="entry name" value="Poly A polymerase C-terminal region-like"/>
    <property type="match status" value="1"/>
</dbReference>
<keyword evidence="5" id="KW-0479">Metal-binding</keyword>
<dbReference type="InterPro" id="IPR032828">
    <property type="entry name" value="PolyA_RNA-bd"/>
</dbReference>
<dbReference type="KEGG" id="psol:S284_04230"/>
<evidence type="ECO:0000313" key="11">
    <source>
        <dbReference type="EMBL" id="RMI87870.1"/>
    </source>
</evidence>
<keyword evidence="2 8" id="KW-0808">Transferase</keyword>
<name>A0A421NVB5_9MOLU</name>
<protein>
    <submittedName>
        <fullName evidence="11">Poly(A) polymerase</fullName>
    </submittedName>
</protein>
<keyword evidence="3" id="KW-0819">tRNA processing</keyword>
<proteinExistence type="inferred from homology"/>
<dbReference type="AlphaFoldDB" id="A0A421NVB5"/>
<dbReference type="InterPro" id="IPR050264">
    <property type="entry name" value="Bact_CCA-adding_enz_type3_sf"/>
</dbReference>
<keyword evidence="12" id="KW-1185">Reference proteome</keyword>
<dbReference type="Proteomes" id="UP000283896">
    <property type="component" value="Unassembled WGS sequence"/>
</dbReference>
<comment type="cofactor">
    <cofactor evidence="1">
        <name>Mg(2+)</name>
        <dbReference type="ChEBI" id="CHEBI:18420"/>
    </cofactor>
</comment>
<dbReference type="RefSeq" id="WP_023161545.1">
    <property type="nucleotide sequence ID" value="NC_022588.1"/>
</dbReference>
<accession>A0A421NVB5</accession>
<dbReference type="GO" id="GO:0046872">
    <property type="term" value="F:metal ion binding"/>
    <property type="evidence" value="ECO:0007669"/>
    <property type="project" value="UniProtKB-KW"/>
</dbReference>
<dbReference type="Gene3D" id="3.30.460.10">
    <property type="entry name" value="Beta Polymerase, domain 2"/>
    <property type="match status" value="1"/>
</dbReference>
<evidence type="ECO:0000259" key="10">
    <source>
        <dbReference type="Pfam" id="PF12627"/>
    </source>
</evidence>
<evidence type="ECO:0000256" key="8">
    <source>
        <dbReference type="RuleBase" id="RU003953"/>
    </source>
</evidence>
<dbReference type="PANTHER" id="PTHR46173:SF1">
    <property type="entry name" value="CCA TRNA NUCLEOTIDYLTRANSFERASE 1, MITOCHONDRIAL"/>
    <property type="match status" value="1"/>
</dbReference>
<evidence type="ECO:0000256" key="2">
    <source>
        <dbReference type="ARBA" id="ARBA00022679"/>
    </source>
</evidence>
<evidence type="ECO:0000256" key="5">
    <source>
        <dbReference type="ARBA" id="ARBA00022723"/>
    </source>
</evidence>
<dbReference type="GO" id="GO:0016779">
    <property type="term" value="F:nucleotidyltransferase activity"/>
    <property type="evidence" value="ECO:0007669"/>
    <property type="project" value="UniProtKB-KW"/>
</dbReference>
<comment type="similarity">
    <text evidence="8">Belongs to the tRNA nucleotidyltransferase/poly(A) polymerase family.</text>
</comment>
<dbReference type="OrthoDB" id="9805698at2"/>
<dbReference type="GO" id="GO:0008033">
    <property type="term" value="P:tRNA processing"/>
    <property type="evidence" value="ECO:0007669"/>
    <property type="project" value="UniProtKB-KW"/>
</dbReference>
<dbReference type="Gene3D" id="1.10.3090.10">
    <property type="entry name" value="cca-adding enzyme, domain 2"/>
    <property type="match status" value="1"/>
</dbReference>
<reference evidence="12" key="1">
    <citation type="submission" date="2016-11" db="EMBL/GenBank/DDBJ databases">
        <title>Genome sequence of Candidatus Phytoplasma solani strain SA-1.</title>
        <authorList>
            <person name="Haryono M."/>
            <person name="Samarzija I."/>
            <person name="Seruga Music M."/>
            <person name="Hogenhout S."/>
            <person name="Kuo C.-H."/>
        </authorList>
    </citation>
    <scope>NUCLEOTIDE SEQUENCE [LARGE SCALE GENOMIC DNA]</scope>
    <source>
        <strain evidence="12">SA-1</strain>
    </source>
</reference>
<dbReference type="InterPro" id="IPR043519">
    <property type="entry name" value="NT_sf"/>
</dbReference>
<feature type="domain" description="Poly A polymerase head" evidence="9">
    <location>
        <begin position="27"/>
        <end position="146"/>
    </location>
</feature>
<organism evidence="11 12">
    <name type="scientific">Candidatus Phytoplasma solani</name>
    <dbReference type="NCBI Taxonomy" id="69896"/>
    <lineage>
        <taxon>Bacteria</taxon>
        <taxon>Bacillati</taxon>
        <taxon>Mycoplasmatota</taxon>
        <taxon>Mollicutes</taxon>
        <taxon>Acholeplasmatales</taxon>
        <taxon>Acholeplasmataceae</taxon>
        <taxon>Candidatus Phytoplasma</taxon>
        <taxon>16SrXII (Stolbur group)</taxon>
    </lineage>
</organism>
<evidence type="ECO:0000256" key="6">
    <source>
        <dbReference type="ARBA" id="ARBA00022741"/>
    </source>
</evidence>
<evidence type="ECO:0000256" key="7">
    <source>
        <dbReference type="ARBA" id="ARBA00022842"/>
    </source>
</evidence>
<dbReference type="CDD" id="cd05398">
    <property type="entry name" value="NT_ClassII-CCAase"/>
    <property type="match status" value="1"/>
</dbReference>
<keyword evidence="4" id="KW-0548">Nucleotidyltransferase</keyword>
<dbReference type="SUPFAM" id="SSF81301">
    <property type="entry name" value="Nucleotidyltransferase"/>
    <property type="match status" value="1"/>
</dbReference>
<dbReference type="GO" id="GO:0000166">
    <property type="term" value="F:nucleotide binding"/>
    <property type="evidence" value="ECO:0007669"/>
    <property type="project" value="UniProtKB-KW"/>
</dbReference>
<dbReference type="Pfam" id="PF12627">
    <property type="entry name" value="PolyA_pol_RNAbd"/>
    <property type="match status" value="1"/>
</dbReference>
<dbReference type="Pfam" id="PF01743">
    <property type="entry name" value="PolyA_pol"/>
    <property type="match status" value="1"/>
</dbReference>
<evidence type="ECO:0000256" key="1">
    <source>
        <dbReference type="ARBA" id="ARBA00001946"/>
    </source>
</evidence>
<evidence type="ECO:0000256" key="3">
    <source>
        <dbReference type="ARBA" id="ARBA00022694"/>
    </source>
</evidence>
<dbReference type="GO" id="GO:0000049">
    <property type="term" value="F:tRNA binding"/>
    <property type="evidence" value="ECO:0007669"/>
    <property type="project" value="TreeGrafter"/>
</dbReference>
<evidence type="ECO:0000313" key="12">
    <source>
        <dbReference type="Proteomes" id="UP000283896"/>
    </source>
</evidence>
<gene>
    <name evidence="11" type="primary">pcnB</name>
    <name evidence="11" type="ORF">PSSA1_v1c4930</name>
</gene>
<evidence type="ECO:0000256" key="4">
    <source>
        <dbReference type="ARBA" id="ARBA00022695"/>
    </source>
</evidence>
<comment type="caution">
    <text evidence="11">The sequence shown here is derived from an EMBL/GenBank/DDBJ whole genome shotgun (WGS) entry which is preliminary data.</text>
</comment>
<dbReference type="EMBL" id="MPBG01000007">
    <property type="protein sequence ID" value="RMI87870.1"/>
    <property type="molecule type" value="Genomic_DNA"/>
</dbReference>
<feature type="domain" description="tRNA nucleotidyltransferase/poly(A) polymerase RNA and SrmB- binding" evidence="10">
    <location>
        <begin position="173"/>
        <end position="227"/>
    </location>
</feature>
<dbReference type="STRING" id="69896.S284_04230"/>
<sequence>MPNLKYQKKIQKAQKIIEILKKHNFEAFIVGGAVRDYLLNIETKEDIDITTNALPQEIKAIFQTNNHAYYGTIKIIFEQVTFEITTYRKEGTYLDHRHPSEIFFIQEVQKDVIRRDFTINALLMDQKGEILDFTNGKKDLESKILRTITNPYNSFETDALRMIRAFYFQAKLNFKLENNTQKALQMKTHLLTQISLSKIYEYLQKIMTYPYWQTSFQTIIQTKAHLFFKAITKAIILFASLDNNTTKKLQIKKNLEESIFWSVALCLEPNIFSFWTVSGKKKKKYQLLKHLSSNLLQELAFNLFKYGLSNCLSAYKINYLLSNLSINNLFTKNINKIKKTYNNLPLKKMTDLQIDWQEILPKISNNSVLTIRQIKQALIKQVLSGKILNKKEKLMDFILNFITNNKNHKYQIVN</sequence>
<keyword evidence="6" id="KW-0547">Nucleotide-binding</keyword>
<dbReference type="InterPro" id="IPR002646">
    <property type="entry name" value="PolA_pol_head_dom"/>
</dbReference>
<dbReference type="PANTHER" id="PTHR46173">
    <property type="entry name" value="CCA TRNA NUCLEOTIDYLTRANSFERASE 1, MITOCHONDRIAL"/>
    <property type="match status" value="1"/>
</dbReference>
<keyword evidence="7" id="KW-0460">Magnesium</keyword>
<keyword evidence="8" id="KW-0694">RNA-binding</keyword>
<evidence type="ECO:0000259" key="9">
    <source>
        <dbReference type="Pfam" id="PF01743"/>
    </source>
</evidence>